<accession>A0ABD0KSX8</accession>
<feature type="compositionally biased region" description="Polar residues" evidence="1">
    <location>
        <begin position="250"/>
        <end position="260"/>
    </location>
</feature>
<dbReference type="Proteomes" id="UP001519460">
    <property type="component" value="Unassembled WGS sequence"/>
</dbReference>
<sequence>MEDVAINQTARLESPWLCPTGENGLSLTFGYYLGNTPDICELSVNIRSKANPGTMKQLWSRAYLKLLPCIFINTRPIHIEPQHSSFQIVFEAKRLRGGDCGHQHKNIEIDNIEIETSYSEAPRMQRARICSLRPREPVYYRQRSRGARDGPLLQHDRRGLRDTTSSVTTATSRQPRASVALSYTDVPPDNVTESSDGYEIPRPYPSSPTLPHLPADNSTYLSPCAPSTPQDKLNEMSDGYEQPVGVRSPHLTQSLHSSLS</sequence>
<evidence type="ECO:0000256" key="1">
    <source>
        <dbReference type="SAM" id="MobiDB-lite"/>
    </source>
</evidence>
<reference evidence="2 3" key="1">
    <citation type="journal article" date="2023" name="Sci. Data">
        <title>Genome assembly of the Korean intertidal mud-creeper Batillaria attramentaria.</title>
        <authorList>
            <person name="Patra A.K."/>
            <person name="Ho P.T."/>
            <person name="Jun S."/>
            <person name="Lee S.J."/>
            <person name="Kim Y."/>
            <person name="Won Y.J."/>
        </authorList>
    </citation>
    <scope>NUCLEOTIDE SEQUENCE [LARGE SCALE GENOMIC DNA]</scope>
    <source>
        <strain evidence="2">Wonlab-2016</strain>
    </source>
</reference>
<dbReference type="Gene3D" id="2.60.120.200">
    <property type="match status" value="1"/>
</dbReference>
<evidence type="ECO:0000313" key="3">
    <source>
        <dbReference type="Proteomes" id="UP001519460"/>
    </source>
</evidence>
<feature type="compositionally biased region" description="Polar residues" evidence="1">
    <location>
        <begin position="162"/>
        <end position="175"/>
    </location>
</feature>
<name>A0ABD0KSX8_9CAEN</name>
<dbReference type="EMBL" id="JACVVK020000130">
    <property type="protein sequence ID" value="KAK7490146.1"/>
    <property type="molecule type" value="Genomic_DNA"/>
</dbReference>
<gene>
    <name evidence="2" type="ORF">BaRGS_00018668</name>
</gene>
<comment type="caution">
    <text evidence="2">The sequence shown here is derived from an EMBL/GenBank/DDBJ whole genome shotgun (WGS) entry which is preliminary data.</text>
</comment>
<keyword evidence="3" id="KW-1185">Reference proteome</keyword>
<organism evidence="2 3">
    <name type="scientific">Batillaria attramentaria</name>
    <dbReference type="NCBI Taxonomy" id="370345"/>
    <lineage>
        <taxon>Eukaryota</taxon>
        <taxon>Metazoa</taxon>
        <taxon>Spiralia</taxon>
        <taxon>Lophotrochozoa</taxon>
        <taxon>Mollusca</taxon>
        <taxon>Gastropoda</taxon>
        <taxon>Caenogastropoda</taxon>
        <taxon>Sorbeoconcha</taxon>
        <taxon>Cerithioidea</taxon>
        <taxon>Batillariidae</taxon>
        <taxon>Batillaria</taxon>
    </lineage>
</organism>
<evidence type="ECO:0000313" key="2">
    <source>
        <dbReference type="EMBL" id="KAK7490146.1"/>
    </source>
</evidence>
<proteinExistence type="predicted"/>
<dbReference type="AlphaFoldDB" id="A0ABD0KSX8"/>
<protein>
    <submittedName>
        <fullName evidence="2">Uncharacterized protein</fullName>
    </submittedName>
</protein>
<feature type="compositionally biased region" description="Polar residues" evidence="1">
    <location>
        <begin position="216"/>
        <end position="231"/>
    </location>
</feature>
<feature type="region of interest" description="Disordered" evidence="1">
    <location>
        <begin position="140"/>
        <end position="260"/>
    </location>
</feature>